<dbReference type="GO" id="GO:0005319">
    <property type="term" value="F:lipid transporter activity"/>
    <property type="evidence" value="ECO:0007669"/>
    <property type="project" value="InterPro"/>
</dbReference>
<dbReference type="OrthoDB" id="6374144at2759"/>
<proteinExistence type="predicted"/>
<dbReference type="InterPro" id="IPR050733">
    <property type="entry name" value="Vitellogenin/Apolipophorin"/>
</dbReference>
<dbReference type="EMBL" id="NCKU01001311">
    <property type="protein sequence ID" value="RWS12466.1"/>
    <property type="molecule type" value="Genomic_DNA"/>
</dbReference>
<dbReference type="InterPro" id="IPR001747">
    <property type="entry name" value="Vitellogenin_N"/>
</dbReference>
<evidence type="ECO:0000256" key="4">
    <source>
        <dbReference type="ARBA" id="ARBA00023180"/>
    </source>
</evidence>
<dbReference type="PANTHER" id="PTHR23345">
    <property type="entry name" value="VITELLOGENIN-RELATED"/>
    <property type="match status" value="1"/>
</dbReference>
<gene>
    <name evidence="7" type="ORF">B4U79_17456</name>
</gene>
<dbReference type="InterPro" id="IPR015819">
    <property type="entry name" value="Lipid_transp_b-sht_shell"/>
</dbReference>
<evidence type="ECO:0000256" key="3">
    <source>
        <dbReference type="ARBA" id="ARBA00023157"/>
    </source>
</evidence>
<dbReference type="Gene3D" id="2.30.230.10">
    <property type="entry name" value="Lipovitellin, beta-sheet shell regions, chain A"/>
    <property type="match status" value="1"/>
</dbReference>
<comment type="caution">
    <text evidence="5">Lacks conserved residue(s) required for the propagation of feature annotation.</text>
</comment>
<keyword evidence="4" id="KW-0325">Glycoprotein</keyword>
<dbReference type="PROSITE" id="PS51211">
    <property type="entry name" value="VITELLOGENIN"/>
    <property type="match status" value="1"/>
</dbReference>
<dbReference type="PANTHER" id="PTHR23345:SF15">
    <property type="entry name" value="VITELLOGENIN 1-RELATED"/>
    <property type="match status" value="1"/>
</dbReference>
<feature type="domain" description="Vitellogenin" evidence="6">
    <location>
        <begin position="1"/>
        <end position="517"/>
    </location>
</feature>
<protein>
    <submittedName>
        <fullName evidence="7">Apolipophorins-like protein</fullName>
    </submittedName>
</protein>
<evidence type="ECO:0000313" key="7">
    <source>
        <dbReference type="EMBL" id="RWS12466.1"/>
    </source>
</evidence>
<evidence type="ECO:0000259" key="6">
    <source>
        <dbReference type="PROSITE" id="PS51211"/>
    </source>
</evidence>
<dbReference type="Pfam" id="PF09172">
    <property type="entry name" value="Vit_open_b-sht"/>
    <property type="match status" value="1"/>
</dbReference>
<dbReference type="SUPFAM" id="SSF48431">
    <property type="entry name" value="Lipovitellin-phosvitin complex, superhelical domain"/>
    <property type="match status" value="1"/>
</dbReference>
<evidence type="ECO:0000256" key="5">
    <source>
        <dbReference type="PROSITE-ProRule" id="PRU00557"/>
    </source>
</evidence>
<dbReference type="Gene3D" id="1.25.10.20">
    <property type="entry name" value="Vitellinogen, superhelical"/>
    <property type="match status" value="1"/>
</dbReference>
<keyword evidence="1" id="KW-0732">Signal</keyword>
<comment type="caution">
    <text evidence="7">The sequence shown here is derived from an EMBL/GenBank/DDBJ whole genome shotgun (WGS) entry which is preliminary data.</text>
</comment>
<dbReference type="Gene3D" id="2.20.50.20">
    <property type="entry name" value="Lipovitellin. Chain A, domain 3"/>
    <property type="match status" value="1"/>
</dbReference>
<keyword evidence="3" id="KW-1015">Disulfide bond</keyword>
<dbReference type="InterPro" id="IPR011030">
    <property type="entry name" value="Lipovitellin_superhlx_dom"/>
</dbReference>
<evidence type="ECO:0000256" key="1">
    <source>
        <dbReference type="ARBA" id="ARBA00022729"/>
    </source>
</evidence>
<evidence type="ECO:0000313" key="8">
    <source>
        <dbReference type="Proteomes" id="UP000285301"/>
    </source>
</evidence>
<dbReference type="SUPFAM" id="SSF56968">
    <property type="entry name" value="Lipovitellin-phosvitin complex, beta-sheet shell regions"/>
    <property type="match status" value="2"/>
</dbReference>
<dbReference type="InterPro" id="IPR015255">
    <property type="entry name" value="Vitellinogen_open_b-sht"/>
</dbReference>
<accession>A0A443RB29</accession>
<keyword evidence="8" id="KW-1185">Reference proteome</keyword>
<dbReference type="GO" id="GO:0045735">
    <property type="term" value="F:nutrient reservoir activity"/>
    <property type="evidence" value="ECO:0007669"/>
    <property type="project" value="UniProtKB-KW"/>
</dbReference>
<keyword evidence="2" id="KW-0758">Storage protein</keyword>
<sequence length="2579" mass="299225">MIGPLKTVEERDILGDCETEYSEMNPIDKHIDGVKISKRKNLHTCRNRLMPNNLLLPSPVIARIGEKSSNYMMKNEYKCIQEIGLDRVIRNVNCVESTGDIPMIEGKRYSRESYIRIEYVRTESEIIRSQRGPFKRQSLLYTKYEEPVTSEKHAIDVLHKVCLSVVDEMKPDAPNNFKRLIYALKGMDYEMIIRLMQSVEVENGVRECKTMKLKGILESALLMSGGRGAIRYLTEKIETVDLDQPGKMITLFMLPFIANPNEESVKAILPFLKNVKSPKLMLYATAMIGNFIRLNDSCPAMMPAVKEAVDIIAEKLPTECAMGEMKYDEIVAYLRSLGNTGFLTQKAMQKLIGCVKNKSTMDDVRVSALDALRRTDVCNYPHNFGGEMKMMLTEMLKNRQENDEMLVTAYRTMMSCGKGFGEEMVIQKALDMMRNGENKRLAAYVYTYLKNMKKNKSPENRKMREMLMNEDITFEMPENEMFSKNLAFSHYSSSLHLGMVFDMDYIVNKNSKYPRALNVKVKVPLYERTMDLLEIGLRQDGNDAAIDEVVEFFKNNKFDDILMNIKHLMDKKSSEKNYRQLQEKLLSMLRNMRSISMHVNYNENTLIYGTIDDFGRVIARQKRDIMTIIGFAQGRGNPGNLVEKPISLYKTMAKMYSESGLGFMTVSELEMPTISGIPMRAYVRGTFLMTNSRSDGPHNFLNVVPNFGFVLCAGVKTFLHHDHMVGIKYKSTVLSNFGLKLKLAEGYDGTNTRTVELKPMKPEMSLFKLKSNFYIDNAIVNKPLITERSPRLICSDEMIGFSFCYKMHVDRNVDIDFMLKQSDPGMEGVKLVVTYPRENYRMFHYYMHLSTPGSRVERYVEAEIKEIYNPDFPSQYNYMIKSPKMKLNGDFFIKPGHFKLQFNMNEKKHLYELMMRSQAVPTFDIMLNLKVDNPYMSEPLDVSYLLVEKIRPNYELKTELVHARKGSRMRLIKADFISETQSMSKRMRRSMEEPMKYMLNLQVGNQRMNQWINLNTVLQKSGFIAFDTLVDYKTKQMVKIQKIEIHGKMKPKSMEDMFKLMTTGEMMFTEWPQYNAYFNQSMVIKRGEYMENHLMMKWSGKMEDSRKEINIHQNLKRMQEGEMSIIKGNLQVYIGPKSFNHEVMYTAKRRKGDLPLHQHELSFIDLNTNQKREAIAKFEMVSRVPQKLIYGVSWKCPSGEKSVFEEINEIKPNQYLGKTVIKSQMRGKPPVGYLVDTLTTNSVNRSYFDTDVKIYRLESNERLAMFKLLGESGNIHRLVSTLTFKGRQMYDLDYFLDTKIGLLKHSLSIEDYAKLSLTADNSQDYISDYKLAVRCDRHGFTHSSEMRLNRKAYDPEYGYTVKSSTIYQNKVLLNMDIKHLLKRSLLTEISNDDFDLKFISKREPNSYTSTFDLETARWIHKSSLSCKPMQTMFKTETKKDDLVLMKGIMQIENGKLKQVMIKLPKTIDMSYEKSAEHHYLKMHHEKSNLYHETLFKHNPKKYNIDLRSKTNYKDAENIYDLQFLSYYDNPESYELKTSLGLGKDPDFIFGVRSSKEGKKFNMQLNDFTPITYSTRVRRSAPNEPLFKTEANYDEKNGFKAVATSQLLDIDLRVGTKFAKLVIEGKSVPIYHETVYQRDDVSRNVTSITKYEGEVVVQYSRVSLPGKRYISLDNLYFTLNIENEKISPQEEKITGDLLNKVSQKHRSLTLVRKEDNEKYTLNVNLVDKNNPQDFYNIIFTVPLNFEKEFRMNVESKGSNNCESNLNMNYQHEDGNFDGDYKLQCAASEVTAKVSRKKTGKNYHHFVDLKKNNEVLLNLDSKLKLSEDNRPLSWKIRINSAVKKLDGAYLDLKREYPSDGIKSELAVKPPYTNLLYTSKYEMRSKVGSKKPKYLSYHGRLENTVTGDAKKLDIHIETENVVDLSFKVSKQVGDVETPIVSRRMYYSNDLILSDFEYRPLNILYNVTILPKENKYTMELVYKAVDIVRLESIMTSKRDVQEKELSARGSIFGYPVSSKMSIGKERTNLKISLKPLVENYPYVIPVSGRLTDCYKPSTEDCITLHMMTDNVRRKVLSVNAKLKMNPRNSGDKYTMFVAYDNADKDNTIDRKLMITNDKDNTVYGYHVVRNPTMRDRKIFLKNGRVIRSLFTRVDAHTTVRKIWLDAERQPDRKLTITRTYTHSDIEQKVDVIISHPVLKKDISFKSVAKKEGKVRQLRSELDYSTDPNDKLHLDMDIDQTSSSHELSFSSLAATTLKLYRADKKLDLVYNNKKLMSTLHNSIENVDVLTKVAEILKQTQWKSSDGTFKSVLNAVNITTIRKQSEIEPVKVLYNQVYQRLSLYFSVDVETVIPRRHALPLVKRLDLTFSKDGPTYRMNSSYISTDSSRCLKSNFFKLPFGSGLIKYAMICLHRSGDKPLFELLTGDEGQTERSIDVSVVRKPNEDGIYVVSLKWNPEKVERRILDLVHAVDKYYDSYIKAEQEIEREREFLVNTVLPSLEREVLNPLKAHVEQELKSIVKENPNLFWPYVDNVTRRMKRNVHTTRAARHGKTLVEILKRLSTFRMISYNPDKGEIIFEIGSKYV</sequence>
<name>A0A443RB29_9ACAR</name>
<organism evidence="7 8">
    <name type="scientific">Dinothrombium tinctorium</name>
    <dbReference type="NCBI Taxonomy" id="1965070"/>
    <lineage>
        <taxon>Eukaryota</taxon>
        <taxon>Metazoa</taxon>
        <taxon>Ecdysozoa</taxon>
        <taxon>Arthropoda</taxon>
        <taxon>Chelicerata</taxon>
        <taxon>Arachnida</taxon>
        <taxon>Acari</taxon>
        <taxon>Acariformes</taxon>
        <taxon>Trombidiformes</taxon>
        <taxon>Prostigmata</taxon>
        <taxon>Anystina</taxon>
        <taxon>Parasitengona</taxon>
        <taxon>Trombidioidea</taxon>
        <taxon>Trombidiidae</taxon>
        <taxon>Dinothrombium</taxon>
    </lineage>
</organism>
<reference evidence="7 8" key="1">
    <citation type="journal article" date="2018" name="Gigascience">
        <title>Genomes of trombidid mites reveal novel predicted allergens and laterally-transferred genes associated with secondary metabolism.</title>
        <authorList>
            <person name="Dong X."/>
            <person name="Chaisiri K."/>
            <person name="Xia D."/>
            <person name="Armstrong S.D."/>
            <person name="Fang Y."/>
            <person name="Donnelly M.J."/>
            <person name="Kadowaki T."/>
            <person name="McGarry J.W."/>
            <person name="Darby A.C."/>
            <person name="Makepeace B.L."/>
        </authorList>
    </citation>
    <scope>NUCLEOTIDE SEQUENCE [LARGE SCALE GENOMIC DNA]</scope>
    <source>
        <strain evidence="7">UoL-WK</strain>
    </source>
</reference>
<dbReference type="SMART" id="SM01169">
    <property type="entry name" value="DUF1943"/>
    <property type="match status" value="1"/>
</dbReference>
<dbReference type="Proteomes" id="UP000285301">
    <property type="component" value="Unassembled WGS sequence"/>
</dbReference>
<dbReference type="InterPro" id="IPR015816">
    <property type="entry name" value="Vitellinogen_b-sht_N"/>
</dbReference>
<dbReference type="STRING" id="1965070.A0A443RB29"/>
<evidence type="ECO:0000256" key="2">
    <source>
        <dbReference type="ARBA" id="ARBA00022761"/>
    </source>
</evidence>
<dbReference type="InterPro" id="IPR015817">
    <property type="entry name" value="Vitellinogen_open_b-sht_sub1"/>
</dbReference>